<dbReference type="InterPro" id="IPR051248">
    <property type="entry name" value="UPF0507/Ank_repeat_27"/>
</dbReference>
<feature type="region of interest" description="Disordered" evidence="2">
    <location>
        <begin position="1291"/>
        <end position="1311"/>
    </location>
</feature>
<feature type="region of interest" description="Disordered" evidence="2">
    <location>
        <begin position="543"/>
        <end position="665"/>
    </location>
</feature>
<comment type="similarity">
    <text evidence="1">Belongs to the UPF0507 family.</text>
</comment>
<evidence type="ECO:0000256" key="2">
    <source>
        <dbReference type="SAM" id="MobiDB-lite"/>
    </source>
</evidence>
<dbReference type="GO" id="GO:0045022">
    <property type="term" value="P:early endosome to late endosome transport"/>
    <property type="evidence" value="ECO:0007669"/>
    <property type="project" value="TreeGrafter"/>
</dbReference>
<dbReference type="InterPro" id="IPR036871">
    <property type="entry name" value="PX_dom_sf"/>
</dbReference>
<gene>
    <name evidence="4 6" type="ORF">P152DRAFT_454079</name>
</gene>
<dbReference type="GO" id="GO:0000149">
    <property type="term" value="F:SNARE binding"/>
    <property type="evidence" value="ECO:0007669"/>
    <property type="project" value="TreeGrafter"/>
</dbReference>
<evidence type="ECO:0000259" key="3">
    <source>
        <dbReference type="PROSITE" id="PS51205"/>
    </source>
</evidence>
<reference evidence="6" key="3">
    <citation type="submission" date="2025-04" db="UniProtKB">
        <authorList>
            <consortium name="RefSeq"/>
        </authorList>
    </citation>
    <scope>IDENTIFICATION</scope>
    <source>
        <strain evidence="6">CBS 781.70</strain>
    </source>
</reference>
<dbReference type="SMART" id="SM00248">
    <property type="entry name" value="ANK"/>
    <property type="match status" value="3"/>
</dbReference>
<organism evidence="4">
    <name type="scientific">Eremomyces bilateralis CBS 781.70</name>
    <dbReference type="NCBI Taxonomy" id="1392243"/>
    <lineage>
        <taxon>Eukaryota</taxon>
        <taxon>Fungi</taxon>
        <taxon>Dikarya</taxon>
        <taxon>Ascomycota</taxon>
        <taxon>Pezizomycotina</taxon>
        <taxon>Dothideomycetes</taxon>
        <taxon>Dothideomycetes incertae sedis</taxon>
        <taxon>Eremomycetales</taxon>
        <taxon>Eremomycetaceae</taxon>
        <taxon>Eremomyces</taxon>
    </lineage>
</organism>
<dbReference type="PANTHER" id="PTHR24170">
    <property type="entry name" value="ANKYRIN REPEAT DOMAIN-CONTAINING PROTEIN 27"/>
    <property type="match status" value="1"/>
</dbReference>
<dbReference type="GO" id="GO:0035091">
    <property type="term" value="F:phosphatidylinositol binding"/>
    <property type="evidence" value="ECO:0007669"/>
    <property type="project" value="InterPro"/>
</dbReference>
<dbReference type="Gene3D" id="1.25.40.20">
    <property type="entry name" value="Ankyrin repeat-containing domain"/>
    <property type="match status" value="2"/>
</dbReference>
<accession>A0A6G1GHN4</accession>
<feature type="compositionally biased region" description="Low complexity" evidence="2">
    <location>
        <begin position="625"/>
        <end position="639"/>
    </location>
</feature>
<dbReference type="Pfam" id="PF13857">
    <property type="entry name" value="Ank_5"/>
    <property type="match status" value="1"/>
</dbReference>
<name>A0A6G1GHN4_9PEZI</name>
<dbReference type="SUPFAM" id="SSF64268">
    <property type="entry name" value="PX domain"/>
    <property type="match status" value="1"/>
</dbReference>
<dbReference type="GO" id="GO:0030133">
    <property type="term" value="C:transport vesicle"/>
    <property type="evidence" value="ECO:0007669"/>
    <property type="project" value="TreeGrafter"/>
</dbReference>
<dbReference type="GO" id="GO:0005769">
    <property type="term" value="C:early endosome"/>
    <property type="evidence" value="ECO:0007669"/>
    <property type="project" value="TreeGrafter"/>
</dbReference>
<feature type="region of interest" description="Disordered" evidence="2">
    <location>
        <begin position="220"/>
        <end position="249"/>
    </location>
</feature>
<dbReference type="GeneID" id="54419085"/>
<evidence type="ECO:0000313" key="6">
    <source>
        <dbReference type="RefSeq" id="XP_033539123.1"/>
    </source>
</evidence>
<dbReference type="OrthoDB" id="7464126at2759"/>
<dbReference type="Pfam" id="PF02204">
    <property type="entry name" value="VPS9"/>
    <property type="match status" value="1"/>
</dbReference>
<sequence length="1311" mass="145667">MHPLNPFLRAFFKSAIPAQCSPIQHHVLLVPSTEALLNSRDLDTHALYADLASSEEFLASHVLRVPGGAAPSRGNGTKEAAASFRDTRGKAKQYSTVNGRTVIVKDSFVYSNKGFKHLNQIQLLNDVLYYPDNLDAQPWLVYFISKPLTGVLEAMTIVPASLENTAQSTALPDTDAPSSSTSQHPPKKKDIKTLMELMNHFPLIAKQMQPGLERIFREFGKEMDQPPPPMPKPPPPVLRRRQSSVSSMESLTASLHSNLSGTSQPHISLLELSDQEDFMRRSLETAVTAAIDLFQMVDKQQLSNLGATTDLTGPVVERLIERYVAEQVNDAVLFPRICAIRRGEDAELEARIRQMHDIDISQVGINLGNSRQNKQQLALRIQKAVDAFKRMGVASSPQEMAEILLLTQKAITMPESPPTESNEYPSASSNQLEKQDSVLTINADTLVSLLLIVVIRSSVRHLQARLSYMRHFLFIDDVESGEIGYALSTFEAVLSYLAGNSSGLRRSSRLNKCLWEAVRNGEVEDIKYLLQPELIGGALDGIEAEDDTNDRSGDIEDDAQSTGHPSLSGLTLHGSENDGYSRISFESEPQPHSGPLSHVFPFERPPTPPAETRRPPTQKKRVSMDTRSNSSSSMFSVRSQTTTMNSSGSGIDGDDSVEKLSKTQSPAGESVLMMAVDSGQSKSLRYLLSLTSYYPPSTVIEDAAYDGTTLLSAAIQNGTPEAIEVILDYLTERINSEEQLFEYFSRQDSKGRCIAHYLFNQPKLIPRIGQHFPWTLRDKNGQTPLFALCRSYDHEDYKWMCEAALQAATEVQGDGKPLRLDEHVDSKGNTLLHIINDPQLALKLLLQCDSDVNASNDKHFTPLMVASKYGRTDLVRTLFNDPRVDLHAKDLRGLTAVELAKDDEVRNKIDDLVLLATPPGQDGRITTVVRSFFVEDGTIRLILKSGLPTGNSSLTVTTCRRAMVDFENLVKWLAREHPASWLPDISNFTSPFLIPSKPSRAVLRDTQIRLDAFLRLLLNHTTFANHEMVWEFFLVPEMDPTLLEERSKRKAEARVEMIRDEYAPETDTGDVELFVAYAKESVRSVHHPTKSVLRRANRLRIAQSDLPNAATMSTSAFNTLAFLPQEHSLALTRFAATLPQSDSPPLSAFYYNLQAISSSMSAISSALARPSSLIAQIAVANKALDRHTNSMRRSDRWPNLGLLDEARQRMSREAAGRARASLKDMEDLGRELSYTRQVVAGELAGWQESRVRLGRRAIREFASKSLMAERARLEGMKRAVRKLGIDVDGERRNRTPAADGEMGDTGVLATE</sequence>
<evidence type="ECO:0000256" key="1">
    <source>
        <dbReference type="ARBA" id="ARBA00007428"/>
    </source>
</evidence>
<dbReference type="PROSITE" id="PS51205">
    <property type="entry name" value="VPS9"/>
    <property type="match status" value="1"/>
</dbReference>
<dbReference type="GO" id="GO:0097422">
    <property type="term" value="C:tubular endosome"/>
    <property type="evidence" value="ECO:0007669"/>
    <property type="project" value="TreeGrafter"/>
</dbReference>
<dbReference type="SUPFAM" id="SSF109993">
    <property type="entry name" value="VPS9 domain"/>
    <property type="match status" value="1"/>
</dbReference>
<dbReference type="InterPro" id="IPR037191">
    <property type="entry name" value="VPS9_dom_sf"/>
</dbReference>
<dbReference type="GO" id="GO:0005770">
    <property type="term" value="C:late endosome"/>
    <property type="evidence" value="ECO:0007669"/>
    <property type="project" value="TreeGrafter"/>
</dbReference>
<dbReference type="SUPFAM" id="SSF48403">
    <property type="entry name" value="Ankyrin repeat"/>
    <property type="match status" value="1"/>
</dbReference>
<evidence type="ECO:0000313" key="4">
    <source>
        <dbReference type="EMBL" id="KAF1817492.1"/>
    </source>
</evidence>
<dbReference type="RefSeq" id="XP_033539123.1">
    <property type="nucleotide sequence ID" value="XM_033678515.1"/>
</dbReference>
<keyword evidence="5" id="KW-1185">Reference proteome</keyword>
<dbReference type="InterPro" id="IPR002110">
    <property type="entry name" value="Ankyrin_rpt"/>
</dbReference>
<dbReference type="GO" id="GO:0005085">
    <property type="term" value="F:guanyl-nucleotide exchange factor activity"/>
    <property type="evidence" value="ECO:0007669"/>
    <property type="project" value="TreeGrafter"/>
</dbReference>
<dbReference type="GO" id="GO:0005886">
    <property type="term" value="C:plasma membrane"/>
    <property type="evidence" value="ECO:0007669"/>
    <property type="project" value="TreeGrafter"/>
</dbReference>
<dbReference type="FunFam" id="1.25.40.20:FF:000443">
    <property type="entry name" value="Putative vps9 domain protein"/>
    <property type="match status" value="1"/>
</dbReference>
<dbReference type="Proteomes" id="UP000504638">
    <property type="component" value="Unplaced"/>
</dbReference>
<dbReference type="EMBL" id="ML975149">
    <property type="protein sequence ID" value="KAF1817492.1"/>
    <property type="molecule type" value="Genomic_DNA"/>
</dbReference>
<dbReference type="InterPro" id="IPR036770">
    <property type="entry name" value="Ankyrin_rpt-contain_sf"/>
</dbReference>
<reference evidence="6" key="2">
    <citation type="submission" date="2020-04" db="EMBL/GenBank/DDBJ databases">
        <authorList>
            <consortium name="NCBI Genome Project"/>
        </authorList>
    </citation>
    <scope>NUCLEOTIDE SEQUENCE</scope>
    <source>
        <strain evidence="6">CBS 781.70</strain>
    </source>
</reference>
<dbReference type="PANTHER" id="PTHR24170:SF1">
    <property type="entry name" value="DOMAIN PROTEIN, PUTATIVE (AFU_ORTHOLOGUE AFUA_1G09870)-RELATED"/>
    <property type="match status" value="1"/>
</dbReference>
<feature type="compositionally biased region" description="Polar residues" evidence="2">
    <location>
        <begin position="560"/>
        <end position="569"/>
    </location>
</feature>
<proteinExistence type="inferred from homology"/>
<protein>
    <recommendedName>
        <fullName evidence="3">VPS9 domain-containing protein</fullName>
    </recommendedName>
</protein>
<feature type="domain" description="VPS9" evidence="3">
    <location>
        <begin position="342"/>
        <end position="506"/>
    </location>
</feature>
<dbReference type="CDD" id="cd06093">
    <property type="entry name" value="PX_domain"/>
    <property type="match status" value="1"/>
</dbReference>
<dbReference type="InterPro" id="IPR003123">
    <property type="entry name" value="VPS9"/>
</dbReference>
<reference evidence="4 6" key="1">
    <citation type="submission" date="2020-01" db="EMBL/GenBank/DDBJ databases">
        <authorList>
            <consortium name="DOE Joint Genome Institute"/>
            <person name="Haridas S."/>
            <person name="Albert R."/>
            <person name="Binder M."/>
            <person name="Bloem J."/>
            <person name="Labutti K."/>
            <person name="Salamov A."/>
            <person name="Andreopoulos B."/>
            <person name="Baker S.E."/>
            <person name="Barry K."/>
            <person name="Bills G."/>
            <person name="Bluhm B.H."/>
            <person name="Cannon C."/>
            <person name="Castanera R."/>
            <person name="Culley D.E."/>
            <person name="Daum C."/>
            <person name="Ezra D."/>
            <person name="Gonzalez J.B."/>
            <person name="Henrissat B."/>
            <person name="Kuo A."/>
            <person name="Liang C."/>
            <person name="Lipzen A."/>
            <person name="Lutzoni F."/>
            <person name="Magnuson J."/>
            <person name="Mondo S."/>
            <person name="Nolan M."/>
            <person name="Ohm R."/>
            <person name="Pangilinan J."/>
            <person name="Park H.-J."/>
            <person name="Ramirez L."/>
            <person name="Alfaro M."/>
            <person name="Sun H."/>
            <person name="Tritt A."/>
            <person name="Yoshinaga Y."/>
            <person name="Zwiers L.-H."/>
            <person name="Turgeon B.G."/>
            <person name="Goodwin S.B."/>
            <person name="Spatafora J.W."/>
            <person name="Crous P.W."/>
            <person name="Grigoriev I.V."/>
        </authorList>
    </citation>
    <scope>NUCLEOTIDE SEQUENCE</scope>
    <source>
        <strain evidence="4 6">CBS 781.70</strain>
    </source>
</reference>
<evidence type="ECO:0000313" key="5">
    <source>
        <dbReference type="Proteomes" id="UP000504638"/>
    </source>
</evidence>
<dbReference type="Gene3D" id="1.20.1050.80">
    <property type="entry name" value="VPS9 domain"/>
    <property type="match status" value="1"/>
</dbReference>
<feature type="compositionally biased region" description="Pro residues" evidence="2">
    <location>
        <begin position="225"/>
        <end position="237"/>
    </location>
</feature>